<sequence length="199" mass="22076">MGEVKHWCRHPVTKRAGHEPSWASFASTEATDTYRVPVCCCSRYCVLQPIRLPQWAYQICRKTISSAQPRAVTPTSAFPHNRVHTRCSHFVSIHVAVDTIRPYRPTAPVCRGSRVVWYGNANFSPIAVAEWGKNSQTTEVHTVQKASSQGDTDPPSTAAGIYISSSARPASIYAFWSLFVFDTSGRQTQCGSAQTSTFY</sequence>
<dbReference type="InParanoid" id="G8Y580"/>
<gene>
    <name evidence="1" type="primary">Piso0_005484</name>
    <name evidence="1" type="ORF">GNLVRS01_PISO0M15698g</name>
</gene>
<accession>G8Y580</accession>
<evidence type="ECO:0000313" key="1">
    <source>
        <dbReference type="EMBL" id="CCE85848.1"/>
    </source>
</evidence>
<name>G8Y580_PICSO</name>
<protein>
    <submittedName>
        <fullName evidence="1">Piso0_005484 protein</fullName>
    </submittedName>
</protein>
<dbReference type="HOGENOM" id="CLU_1372658_0_0_1"/>
<evidence type="ECO:0000313" key="2">
    <source>
        <dbReference type="Proteomes" id="UP000005222"/>
    </source>
</evidence>
<organism evidence="1 2">
    <name type="scientific">Pichia sorbitophila (strain ATCC MYA-4447 / BCRC 22081 / CBS 7064 / NBRC 10061 / NRRL Y-12695)</name>
    <name type="common">Hybrid yeast</name>
    <dbReference type="NCBI Taxonomy" id="559304"/>
    <lineage>
        <taxon>Eukaryota</taxon>
        <taxon>Fungi</taxon>
        <taxon>Dikarya</taxon>
        <taxon>Ascomycota</taxon>
        <taxon>Saccharomycotina</taxon>
        <taxon>Pichiomycetes</taxon>
        <taxon>Debaryomycetaceae</taxon>
        <taxon>Millerozyma</taxon>
    </lineage>
</organism>
<dbReference type="EMBL" id="FO082047">
    <property type="protein sequence ID" value="CCE85848.1"/>
    <property type="molecule type" value="Genomic_DNA"/>
</dbReference>
<reference evidence="1 2" key="1">
    <citation type="journal article" date="2012" name="G3 (Bethesda)">
        <title>Pichia sorbitophila, an interspecies yeast hybrid reveals early steps of genome resolution following polyploidization.</title>
        <authorList>
            <person name="Leh Louis V."/>
            <person name="Despons L."/>
            <person name="Friedrich A."/>
            <person name="Martin T."/>
            <person name="Durrens P."/>
            <person name="Casaregola S."/>
            <person name="Neuveglise C."/>
            <person name="Fairhead C."/>
            <person name="Marck C."/>
            <person name="Cruz J.A."/>
            <person name="Straub M.L."/>
            <person name="Kugler V."/>
            <person name="Sacerdot C."/>
            <person name="Uzunov Z."/>
            <person name="Thierry A."/>
            <person name="Weiss S."/>
            <person name="Bleykasten C."/>
            <person name="De Montigny J."/>
            <person name="Jacques N."/>
            <person name="Jung P."/>
            <person name="Lemaire M."/>
            <person name="Mallet S."/>
            <person name="Morel G."/>
            <person name="Richard G.F."/>
            <person name="Sarkar A."/>
            <person name="Savel G."/>
            <person name="Schacherer J."/>
            <person name="Seret M.L."/>
            <person name="Talla E."/>
            <person name="Samson G."/>
            <person name="Jubin C."/>
            <person name="Poulain J."/>
            <person name="Vacherie B."/>
            <person name="Barbe V."/>
            <person name="Pelletier E."/>
            <person name="Sherman D.J."/>
            <person name="Westhof E."/>
            <person name="Weissenbach J."/>
            <person name="Baret P.V."/>
            <person name="Wincker P."/>
            <person name="Gaillardin C."/>
            <person name="Dujon B."/>
            <person name="Souciet J.L."/>
        </authorList>
    </citation>
    <scope>NUCLEOTIDE SEQUENCE [LARGE SCALE GENOMIC DNA]</scope>
    <source>
        <strain evidence="2">ATCC MYA-4447 / BCRC 22081 / CBS 7064 / NBRC 10061 / NRRL Y-12695</strain>
    </source>
</reference>
<proteinExistence type="predicted"/>
<dbReference type="AlphaFoldDB" id="G8Y580"/>
<keyword evidence="2" id="KW-1185">Reference proteome</keyword>
<dbReference type="Proteomes" id="UP000005222">
    <property type="component" value="Chromosome M"/>
</dbReference>